<feature type="region of interest" description="Disordered" evidence="1">
    <location>
        <begin position="170"/>
        <end position="195"/>
    </location>
</feature>
<name>A0A6A3CDL0_HIBSY</name>
<evidence type="ECO:0000313" key="3">
    <source>
        <dbReference type="Proteomes" id="UP000436088"/>
    </source>
</evidence>
<dbReference type="EMBL" id="VEPZ02000307">
    <property type="protein sequence ID" value="KAE8727425.1"/>
    <property type="molecule type" value="Genomic_DNA"/>
</dbReference>
<evidence type="ECO:0000313" key="2">
    <source>
        <dbReference type="EMBL" id="KAE8727425.1"/>
    </source>
</evidence>
<accession>A0A6A3CDL0</accession>
<reference evidence="2" key="1">
    <citation type="submission" date="2019-09" db="EMBL/GenBank/DDBJ databases">
        <title>Draft genome information of white flower Hibiscus syriacus.</title>
        <authorList>
            <person name="Kim Y.-M."/>
        </authorList>
    </citation>
    <scope>NUCLEOTIDE SEQUENCE [LARGE SCALE GENOMIC DNA]</scope>
    <source>
        <strain evidence="2">YM2019G1</strain>
    </source>
</reference>
<organism evidence="2 3">
    <name type="scientific">Hibiscus syriacus</name>
    <name type="common">Rose of Sharon</name>
    <dbReference type="NCBI Taxonomy" id="106335"/>
    <lineage>
        <taxon>Eukaryota</taxon>
        <taxon>Viridiplantae</taxon>
        <taxon>Streptophyta</taxon>
        <taxon>Embryophyta</taxon>
        <taxon>Tracheophyta</taxon>
        <taxon>Spermatophyta</taxon>
        <taxon>Magnoliopsida</taxon>
        <taxon>eudicotyledons</taxon>
        <taxon>Gunneridae</taxon>
        <taxon>Pentapetalae</taxon>
        <taxon>rosids</taxon>
        <taxon>malvids</taxon>
        <taxon>Malvales</taxon>
        <taxon>Malvaceae</taxon>
        <taxon>Malvoideae</taxon>
        <taxon>Hibiscus</taxon>
    </lineage>
</organism>
<dbReference type="AlphaFoldDB" id="A0A6A3CDL0"/>
<gene>
    <name evidence="2" type="ORF">F3Y22_tig00005459pilonHSYRG00055</name>
</gene>
<keyword evidence="3" id="KW-1185">Reference proteome</keyword>
<protein>
    <submittedName>
        <fullName evidence="2">Uncharacterized protein</fullName>
    </submittedName>
</protein>
<dbReference type="Proteomes" id="UP000436088">
    <property type="component" value="Unassembled WGS sequence"/>
</dbReference>
<feature type="region of interest" description="Disordered" evidence="1">
    <location>
        <begin position="28"/>
        <end position="137"/>
    </location>
</feature>
<comment type="caution">
    <text evidence="2">The sequence shown here is derived from an EMBL/GenBank/DDBJ whole genome shotgun (WGS) entry which is preliminary data.</text>
</comment>
<evidence type="ECO:0000256" key="1">
    <source>
        <dbReference type="SAM" id="MobiDB-lite"/>
    </source>
</evidence>
<feature type="compositionally biased region" description="Polar residues" evidence="1">
    <location>
        <begin position="173"/>
        <end position="186"/>
    </location>
</feature>
<sequence length="227" mass="25283">MGCEASKLYGKKDRVQAKVMSLLSRKLDAVRRRKSHSSLSKQMLPNPGSEDVSIDDLKSSALLSRVPDDDGVRSAKIAPTVSDNDVREHDSEGDGDNVESHKSRDKEASTMEKATLEEKDHKIVEETERLKKERSASLHCPESPSFRFYLRVQAKVMSLISRKLDALKRRSHSSLSKQMLPNTGSNDGYDRKSSAVLSRVPDEVSASLLCPGSPSFRFYLTDNDGEE</sequence>
<feature type="compositionally biased region" description="Basic and acidic residues" evidence="1">
    <location>
        <begin position="84"/>
        <end position="136"/>
    </location>
</feature>
<proteinExistence type="predicted"/>